<accession>A0A8S2XEI3</accession>
<sequence>MMNTIRSTLLRSRVFDFDAPQVLTDYDYQNTSGLSKGDFDCLLNQLPSLNNSPVRSKRVALAVFLSKMRMGLSNRILSTLFQLKEKKIGKIIHQVRAALINDFVPYNIGFNHIERSKYDLAKNSKWKSYDATDCDFPELSEDQLRDLTFGIFQLRQAKSYVAEHLEKEKSSSASPGAKNFFVELCDEQPDIVRVRYQSRFTNAKTRISYIQFDENKKQPIVCCYCTCSAGSRTIGCCSHSAATLWYLGYQRHLLTPSYVQTSEKYFDHVEASQKYSAYSSSSEEDMKYTLGHRPDSDGSDISQ</sequence>
<proteinExistence type="predicted"/>
<evidence type="ECO:0000256" key="1">
    <source>
        <dbReference type="SAM" id="MobiDB-lite"/>
    </source>
</evidence>
<dbReference type="AlphaFoldDB" id="A0A8S2XEI3"/>
<evidence type="ECO:0000313" key="2">
    <source>
        <dbReference type="EMBL" id="CAF4492740.1"/>
    </source>
</evidence>
<dbReference type="Proteomes" id="UP000681722">
    <property type="component" value="Unassembled WGS sequence"/>
</dbReference>
<feature type="region of interest" description="Disordered" evidence="1">
    <location>
        <begin position="277"/>
        <end position="303"/>
    </location>
</feature>
<comment type="caution">
    <text evidence="2">The sequence shown here is derived from an EMBL/GenBank/DDBJ whole genome shotgun (WGS) entry which is preliminary data.</text>
</comment>
<gene>
    <name evidence="2" type="ORF">SRO942_LOCUS44415</name>
</gene>
<name>A0A8S2XEI3_9BILA</name>
<reference evidence="2" key="1">
    <citation type="submission" date="2021-02" db="EMBL/GenBank/DDBJ databases">
        <authorList>
            <person name="Nowell W R."/>
        </authorList>
    </citation>
    <scope>NUCLEOTIDE SEQUENCE</scope>
</reference>
<organism evidence="2 3">
    <name type="scientific">Didymodactylos carnosus</name>
    <dbReference type="NCBI Taxonomy" id="1234261"/>
    <lineage>
        <taxon>Eukaryota</taxon>
        <taxon>Metazoa</taxon>
        <taxon>Spiralia</taxon>
        <taxon>Gnathifera</taxon>
        <taxon>Rotifera</taxon>
        <taxon>Eurotatoria</taxon>
        <taxon>Bdelloidea</taxon>
        <taxon>Philodinida</taxon>
        <taxon>Philodinidae</taxon>
        <taxon>Didymodactylos</taxon>
    </lineage>
</organism>
<dbReference type="OrthoDB" id="10046738at2759"/>
<dbReference type="EMBL" id="CAJOBC010104585">
    <property type="protein sequence ID" value="CAF4492740.1"/>
    <property type="molecule type" value="Genomic_DNA"/>
</dbReference>
<feature type="compositionally biased region" description="Basic and acidic residues" evidence="1">
    <location>
        <begin position="284"/>
        <end position="296"/>
    </location>
</feature>
<evidence type="ECO:0000313" key="3">
    <source>
        <dbReference type="Proteomes" id="UP000681722"/>
    </source>
</evidence>
<evidence type="ECO:0008006" key="4">
    <source>
        <dbReference type="Google" id="ProtNLM"/>
    </source>
</evidence>
<protein>
    <recommendedName>
        <fullName evidence="4">SWIM-type domain-containing protein</fullName>
    </recommendedName>
</protein>